<evidence type="ECO:0000256" key="2">
    <source>
        <dbReference type="SAM" id="SignalP"/>
    </source>
</evidence>
<dbReference type="Gene3D" id="2.10.220.10">
    <property type="entry name" value="Hormone Receptor, Insulin-like Growth Factor Receptor 1, Chain A, domain 2"/>
    <property type="match status" value="2"/>
</dbReference>
<dbReference type="OrthoDB" id="19903at2759"/>
<sequence>MFSGFVFVGLIVQLAWTEQVTCTVETETGQCKENMCIAIGADNVCTDCGKAGEVPINGKCVAFNTANDKCKKADNQQLDGTDTTCGKCEGTTFMYKGGCYETTGTPGQTMCKTAADGKCTEAPDSKSYFVIPEANRQPTGQTVVWCGDNAGVTSGGQTYKGVIGCTKCDGSKLTADASGEAVCSACGDNKIVKIAKNLATSCVTEGECTGAEGFFVKGEQDPKTCEACAETCKTCKEADNKCTSCNEGTPYLKKDVGDTGTCVDANGCTSVKTHYIDDTDDPVSGKTCKTCVSGGAVDCETCVKEGDGAICKTCPSAGNTLFGLNKKSCVAQCPDHSEADDDKICKCDSGYMLNETGDGCKEGSAPAPVECPIEGCKTCSTDKKACEECEASKYLTPTKVCVSDCAAIPGYYNGANDGKSACKKCVVENCVVCTGDGTCEMCTDGFFGPSCSQCHETCKTCNGGSESDKCTSCKAGSALAYGSTGSTGTCGAECTTGMGAGKCKECGLTVEGTRYCSRCSEDKEYPQNGVCAKASARTSSCQDTNIAGGVCSTCENGFFRMNGGCYKIDQYPGKAVCAQIESPVGTCEKAADGYKLDAGVLIICPEGCKECANGSACDVCKDGYVKLSGAQTCTKCDTSCKTCKTATTKCVDCSAGYYKTVLEEGACTSCEHSNNGVTGVANCASCAPPSNNQGSVLCYLMKDGGSTNKGGLSTGAIAGIVVAVVIVVGGLVGFLCWWFMCRGKA</sequence>
<feature type="domain" description="EGF-like" evidence="3">
    <location>
        <begin position="290"/>
        <end position="330"/>
    </location>
</feature>
<feature type="domain" description="EGF-like" evidence="3">
    <location>
        <begin position="227"/>
        <end position="263"/>
    </location>
</feature>
<protein>
    <submittedName>
        <fullName evidence="4">VSP</fullName>
    </submittedName>
</protein>
<dbReference type="Pfam" id="PF03302">
    <property type="entry name" value="VSP"/>
    <property type="match status" value="1"/>
</dbReference>
<comment type="caution">
    <text evidence="4">The sequence shown here is derived from an EMBL/GenBank/DDBJ whole genome shotgun (WGS) entry which is preliminary data.</text>
</comment>
<dbReference type="InterPro" id="IPR009030">
    <property type="entry name" value="Growth_fac_rcpt_cys_sf"/>
</dbReference>
<dbReference type="InterPro" id="IPR052798">
    <property type="entry name" value="Giardia_VSA"/>
</dbReference>
<evidence type="ECO:0000313" key="4">
    <source>
        <dbReference type="EMBL" id="EFO61461.1"/>
    </source>
</evidence>
<evidence type="ECO:0000256" key="1">
    <source>
        <dbReference type="SAM" id="Phobius"/>
    </source>
</evidence>
<dbReference type="PANTHER" id="PTHR23275:SF100">
    <property type="entry name" value="EGF-LIKE DOMAIN-CONTAINING PROTEIN"/>
    <property type="match status" value="1"/>
</dbReference>
<dbReference type="OMA" id="SCGQCQQ"/>
<organism evidence="4 5">
    <name type="scientific">Giardia intestinalis (strain P15)</name>
    <name type="common">Giardia lamblia</name>
    <dbReference type="NCBI Taxonomy" id="658858"/>
    <lineage>
        <taxon>Eukaryota</taxon>
        <taxon>Metamonada</taxon>
        <taxon>Diplomonadida</taxon>
        <taxon>Hexamitidae</taxon>
        <taxon>Giardiinae</taxon>
        <taxon>Giardia</taxon>
    </lineage>
</organism>
<dbReference type="SMART" id="SM00261">
    <property type="entry name" value="FU"/>
    <property type="match status" value="5"/>
</dbReference>
<keyword evidence="1" id="KW-1133">Transmembrane helix</keyword>
<feature type="domain" description="EGF-like" evidence="3">
    <location>
        <begin position="424"/>
        <end position="452"/>
    </location>
</feature>
<feature type="transmembrane region" description="Helical" evidence="1">
    <location>
        <begin position="716"/>
        <end position="740"/>
    </location>
</feature>
<dbReference type="InterPro" id="IPR006212">
    <property type="entry name" value="Furin_repeat"/>
</dbReference>
<dbReference type="Proteomes" id="UP000008974">
    <property type="component" value="Unassembled WGS sequence"/>
</dbReference>
<feature type="chain" id="PRO_5003145063" evidence="2">
    <location>
        <begin position="18"/>
        <end position="745"/>
    </location>
</feature>
<keyword evidence="2" id="KW-0732">Signal</keyword>
<dbReference type="PANTHER" id="PTHR23275">
    <property type="entry name" value="CABRIOLET.-RELATED"/>
    <property type="match status" value="1"/>
</dbReference>
<dbReference type="InterPro" id="IPR005127">
    <property type="entry name" value="Giardia_VSP"/>
</dbReference>
<dbReference type="AlphaFoldDB" id="E1F7X0"/>
<feature type="domain" description="EGF-like" evidence="3">
    <location>
        <begin position="635"/>
        <end position="671"/>
    </location>
</feature>
<keyword evidence="1" id="KW-0812">Transmembrane</keyword>
<dbReference type="SUPFAM" id="SSF57184">
    <property type="entry name" value="Growth factor receptor domain"/>
    <property type="match status" value="4"/>
</dbReference>
<dbReference type="VEuPathDB" id="GiardiaDB:GLP15_2640"/>
<name>E1F7X0_GIAIA</name>
<reference evidence="4 5" key="1">
    <citation type="journal article" date="2010" name="BMC Genomics">
        <title>Genome analysis and comparative genomics of a Giardia intestinalis assemblage E isolate.</title>
        <authorList>
            <person name="Jerlstrom-Hultqvist J."/>
            <person name="Franzen O."/>
            <person name="Ankarklev J."/>
            <person name="Xu F."/>
            <person name="Nohynkova E."/>
            <person name="Andersson J.O."/>
            <person name="Svard S.G."/>
            <person name="Andersson B."/>
        </authorList>
    </citation>
    <scope>NUCLEOTIDE SEQUENCE [LARGE SCALE GENOMIC DNA]</scope>
    <source>
        <strain evidence="4 5">P15</strain>
    </source>
</reference>
<gene>
    <name evidence="4" type="ORF">GLP15_2640</name>
</gene>
<feature type="signal peptide" evidence="2">
    <location>
        <begin position="1"/>
        <end position="17"/>
    </location>
</feature>
<accession>E1F7X0</accession>
<feature type="domain" description="EGF-like" evidence="3">
    <location>
        <begin position="453"/>
        <end position="491"/>
    </location>
</feature>
<proteinExistence type="predicted"/>
<dbReference type="EMBL" id="ACVC01000227">
    <property type="protein sequence ID" value="EFO61461.1"/>
    <property type="molecule type" value="Genomic_DNA"/>
</dbReference>
<evidence type="ECO:0000313" key="5">
    <source>
        <dbReference type="Proteomes" id="UP000008974"/>
    </source>
</evidence>
<dbReference type="InterPro" id="IPR000742">
    <property type="entry name" value="EGF"/>
</dbReference>
<keyword evidence="1" id="KW-0472">Membrane</keyword>
<dbReference type="SMART" id="SM00181">
    <property type="entry name" value="EGF"/>
    <property type="match status" value="6"/>
</dbReference>
<feature type="domain" description="EGF-like" evidence="3">
    <location>
        <begin position="603"/>
        <end position="634"/>
    </location>
</feature>
<evidence type="ECO:0000259" key="3">
    <source>
        <dbReference type="SMART" id="SM00181"/>
    </source>
</evidence>